<dbReference type="Pfam" id="PF10001">
    <property type="entry name" value="DUF2242"/>
    <property type="match status" value="1"/>
</dbReference>
<keyword evidence="3" id="KW-1185">Reference proteome</keyword>
<proteinExistence type="predicted"/>
<feature type="region of interest" description="Disordered" evidence="1">
    <location>
        <begin position="188"/>
        <end position="211"/>
    </location>
</feature>
<dbReference type="PROSITE" id="PS51257">
    <property type="entry name" value="PROKAR_LIPOPROTEIN"/>
    <property type="match status" value="1"/>
</dbReference>
<sequence>MPRPALFRPDVSRASGALLGLALGALLAGCASHGKQDMAPSGETFDADDTYSRSYESLPAQACEAAQRALLGQGYVVSRASGEGVEASKNFQPDAETHTQLVVRVTCMPRHDGRALVFVNAVQDRYALKKTSSSASLGVGVLGSVSLPVGSSDDSLVKVASNTVQNQDFYRRFFERVKYYLPSGPDRAVALPPAEPAAPPDPPPAAATPDP</sequence>
<gene>
    <name evidence="2" type="ORF">ACFOM9_16150</name>
</gene>
<reference evidence="3" key="1">
    <citation type="journal article" date="2019" name="Int. J. Syst. Evol. Microbiol.">
        <title>The Global Catalogue of Microorganisms (GCM) 10K type strain sequencing project: providing services to taxonomists for standard genome sequencing and annotation.</title>
        <authorList>
            <consortium name="The Broad Institute Genomics Platform"/>
            <consortium name="The Broad Institute Genome Sequencing Center for Infectious Disease"/>
            <person name="Wu L."/>
            <person name="Ma J."/>
        </authorList>
    </citation>
    <scope>NUCLEOTIDE SEQUENCE [LARGE SCALE GENOMIC DNA]</scope>
    <source>
        <strain evidence="3">KCTC 42211</strain>
    </source>
</reference>
<dbReference type="InterPro" id="IPR018718">
    <property type="entry name" value="DUF2242"/>
</dbReference>
<feature type="compositionally biased region" description="Pro residues" evidence="1">
    <location>
        <begin position="193"/>
        <end position="211"/>
    </location>
</feature>
<protein>
    <submittedName>
        <fullName evidence="2">DUF2242 domain-containing protein</fullName>
    </submittedName>
</protein>
<dbReference type="RefSeq" id="WP_386713307.1">
    <property type="nucleotide sequence ID" value="NZ_JBHRYF010000023.1"/>
</dbReference>
<dbReference type="EMBL" id="JBHRYF010000023">
    <property type="protein sequence ID" value="MFC3661593.1"/>
    <property type="molecule type" value="Genomic_DNA"/>
</dbReference>
<evidence type="ECO:0000256" key="1">
    <source>
        <dbReference type="SAM" id="MobiDB-lite"/>
    </source>
</evidence>
<comment type="caution">
    <text evidence="2">The sequence shown here is derived from an EMBL/GenBank/DDBJ whole genome shotgun (WGS) entry which is preliminary data.</text>
</comment>
<dbReference type="Proteomes" id="UP001595724">
    <property type="component" value="Unassembled WGS sequence"/>
</dbReference>
<evidence type="ECO:0000313" key="2">
    <source>
        <dbReference type="EMBL" id="MFC3661593.1"/>
    </source>
</evidence>
<evidence type="ECO:0000313" key="3">
    <source>
        <dbReference type="Proteomes" id="UP001595724"/>
    </source>
</evidence>
<accession>A0ABV7UYN9</accession>
<name>A0ABV7UYN9_9GAMM</name>
<organism evidence="2 3">
    <name type="scientific">Luteimonas notoginsengisoli</name>
    <dbReference type="NCBI Taxonomy" id="1578200"/>
    <lineage>
        <taxon>Bacteria</taxon>
        <taxon>Pseudomonadati</taxon>
        <taxon>Pseudomonadota</taxon>
        <taxon>Gammaproteobacteria</taxon>
        <taxon>Lysobacterales</taxon>
        <taxon>Lysobacteraceae</taxon>
        <taxon>Luteimonas</taxon>
    </lineage>
</organism>